<dbReference type="InterPro" id="IPR002136">
    <property type="entry name" value="Ribosomal_uL4"/>
</dbReference>
<dbReference type="AlphaFoldDB" id="A0A1I5F738"/>
<evidence type="ECO:0000256" key="5">
    <source>
        <dbReference type="ARBA" id="ARBA00023274"/>
    </source>
</evidence>
<evidence type="ECO:0000256" key="2">
    <source>
        <dbReference type="ARBA" id="ARBA00022730"/>
    </source>
</evidence>
<dbReference type="GO" id="GO:0003735">
    <property type="term" value="F:structural constituent of ribosome"/>
    <property type="evidence" value="ECO:0007669"/>
    <property type="project" value="InterPro"/>
</dbReference>
<reference evidence="10" key="1">
    <citation type="submission" date="2016-10" db="EMBL/GenBank/DDBJ databases">
        <authorList>
            <person name="Varghese N."/>
            <person name="Submissions S."/>
        </authorList>
    </citation>
    <scope>NUCLEOTIDE SEQUENCE [LARGE SCALE GENOMIC DNA]</scope>
    <source>
        <strain evidence="10">DSM 43161</strain>
    </source>
</reference>
<proteinExistence type="inferred from homology"/>
<evidence type="ECO:0000256" key="4">
    <source>
        <dbReference type="ARBA" id="ARBA00022980"/>
    </source>
</evidence>
<dbReference type="PANTHER" id="PTHR10746">
    <property type="entry name" value="50S RIBOSOMAL PROTEIN L4"/>
    <property type="match status" value="1"/>
</dbReference>
<evidence type="ECO:0000313" key="10">
    <source>
        <dbReference type="Proteomes" id="UP000183642"/>
    </source>
</evidence>
<comment type="function">
    <text evidence="7">Forms part of the polypeptide exit tunnel.</text>
</comment>
<dbReference type="HAMAP" id="MF_01328_B">
    <property type="entry name" value="Ribosomal_uL4_B"/>
    <property type="match status" value="1"/>
</dbReference>
<gene>
    <name evidence="7" type="primary">rplD</name>
    <name evidence="9" type="ORF">SAMN05660359_01936</name>
</gene>
<evidence type="ECO:0000256" key="3">
    <source>
        <dbReference type="ARBA" id="ARBA00022884"/>
    </source>
</evidence>
<evidence type="ECO:0000256" key="1">
    <source>
        <dbReference type="ARBA" id="ARBA00010528"/>
    </source>
</evidence>
<dbReference type="InterPro" id="IPR013005">
    <property type="entry name" value="Ribosomal_uL4-like"/>
</dbReference>
<protein>
    <recommendedName>
        <fullName evidence="6 7">Large ribosomal subunit protein uL4</fullName>
    </recommendedName>
</protein>
<keyword evidence="5 7" id="KW-0687">Ribonucleoprotein</keyword>
<evidence type="ECO:0000256" key="6">
    <source>
        <dbReference type="ARBA" id="ARBA00035244"/>
    </source>
</evidence>
<dbReference type="GO" id="GO:0005840">
    <property type="term" value="C:ribosome"/>
    <property type="evidence" value="ECO:0007669"/>
    <property type="project" value="UniProtKB-KW"/>
</dbReference>
<dbReference type="SUPFAM" id="SSF52166">
    <property type="entry name" value="Ribosomal protein L4"/>
    <property type="match status" value="1"/>
</dbReference>
<feature type="region of interest" description="Disordered" evidence="8">
    <location>
        <begin position="1"/>
        <end position="31"/>
    </location>
</feature>
<keyword evidence="3 7" id="KW-0694">RNA-binding</keyword>
<name>A0A1I5F738_9ACTN</name>
<dbReference type="NCBIfam" id="TIGR03953">
    <property type="entry name" value="rplD_bact"/>
    <property type="match status" value="1"/>
</dbReference>
<dbReference type="InterPro" id="IPR023574">
    <property type="entry name" value="Ribosomal_uL4_dom_sf"/>
</dbReference>
<evidence type="ECO:0000256" key="8">
    <source>
        <dbReference type="SAM" id="MobiDB-lite"/>
    </source>
</evidence>
<dbReference type="EMBL" id="FOWE01000004">
    <property type="protein sequence ID" value="SFO19552.1"/>
    <property type="molecule type" value="Genomic_DNA"/>
</dbReference>
<keyword evidence="10" id="KW-1185">Reference proteome</keyword>
<dbReference type="FunFam" id="3.40.1370.10:FF:000004">
    <property type="entry name" value="50S ribosomal protein L4"/>
    <property type="match status" value="1"/>
</dbReference>
<comment type="similarity">
    <text evidence="1 7">Belongs to the universal ribosomal protein uL4 family.</text>
</comment>
<sequence length="274" mass="28685">MTQSTATTAARADRQVDVRTPAGETTGSVTLPGDLFDTPANVSLLHQVVVAQLAAARQGTHSTKTRGAVSGGGVKPYRQKGTGRARQGSIRAPQFAGGGTVHGPQPRDYSQRTPKKMKAAALRGALSDRARAGRVHVVTTFVDGDAPRTKAALATLETITSAKRVLVVLDRDDVLNWVSLRNEPRVHLLEAGQLNTYDVLVSDEVVFTETALAEFVGGRDGGSRGATSLVKPDLTTPDIPGAIPSIQPAQGTTDLDLADQGTADTATDSTEEKA</sequence>
<evidence type="ECO:0000313" key="9">
    <source>
        <dbReference type="EMBL" id="SFO19552.1"/>
    </source>
</evidence>
<dbReference type="GO" id="GO:1990904">
    <property type="term" value="C:ribonucleoprotein complex"/>
    <property type="evidence" value="ECO:0007669"/>
    <property type="project" value="UniProtKB-KW"/>
</dbReference>
<dbReference type="Pfam" id="PF00573">
    <property type="entry name" value="Ribosomal_L4"/>
    <property type="match status" value="1"/>
</dbReference>
<feature type="region of interest" description="Disordered" evidence="8">
    <location>
        <begin position="61"/>
        <end position="113"/>
    </location>
</feature>
<keyword evidence="2 7" id="KW-0699">rRNA-binding</keyword>
<comment type="subunit">
    <text evidence="7">Part of the 50S ribosomal subunit.</text>
</comment>
<accession>A0A1I5F738</accession>
<dbReference type="OrthoDB" id="9803201at2"/>
<dbReference type="GO" id="GO:0019843">
    <property type="term" value="F:rRNA binding"/>
    <property type="evidence" value="ECO:0007669"/>
    <property type="project" value="UniProtKB-UniRule"/>
</dbReference>
<keyword evidence="4 7" id="KW-0689">Ribosomal protein</keyword>
<dbReference type="Proteomes" id="UP000183642">
    <property type="component" value="Unassembled WGS sequence"/>
</dbReference>
<evidence type="ECO:0000256" key="7">
    <source>
        <dbReference type="HAMAP-Rule" id="MF_01328"/>
    </source>
</evidence>
<comment type="function">
    <text evidence="7">One of the primary rRNA binding proteins, this protein initially binds near the 5'-end of the 23S rRNA. It is important during the early stages of 50S assembly. It makes multiple contacts with different domains of the 23S rRNA in the assembled 50S subunit and ribosome.</text>
</comment>
<organism evidence="9 10">
    <name type="scientific">Geodermatophilus obscurus</name>
    <dbReference type="NCBI Taxonomy" id="1861"/>
    <lineage>
        <taxon>Bacteria</taxon>
        <taxon>Bacillati</taxon>
        <taxon>Actinomycetota</taxon>
        <taxon>Actinomycetes</taxon>
        <taxon>Geodermatophilales</taxon>
        <taxon>Geodermatophilaceae</taxon>
        <taxon>Geodermatophilus</taxon>
    </lineage>
</organism>
<dbReference type="Gene3D" id="3.40.1370.10">
    <property type="match status" value="1"/>
</dbReference>
<dbReference type="RefSeq" id="WP_075013307.1">
    <property type="nucleotide sequence ID" value="NZ_FOWE01000004.1"/>
</dbReference>
<dbReference type="GO" id="GO:0006412">
    <property type="term" value="P:translation"/>
    <property type="evidence" value="ECO:0007669"/>
    <property type="project" value="UniProtKB-UniRule"/>
</dbReference>
<dbReference type="PANTHER" id="PTHR10746:SF6">
    <property type="entry name" value="LARGE RIBOSOMAL SUBUNIT PROTEIN UL4M"/>
    <property type="match status" value="1"/>
</dbReference>
<feature type="region of interest" description="Disordered" evidence="8">
    <location>
        <begin position="220"/>
        <end position="274"/>
    </location>
</feature>